<dbReference type="KEGG" id="daer:H9K75_19430"/>
<keyword evidence="2 5" id="KW-0808">Transferase</keyword>
<dbReference type="Pfam" id="PF22624">
    <property type="entry name" value="AASDHPPT_N"/>
    <property type="match status" value="1"/>
</dbReference>
<evidence type="ECO:0000313" key="6">
    <source>
        <dbReference type="Proteomes" id="UP000516028"/>
    </source>
</evidence>
<name>A0A7H0GIQ5_9BURK</name>
<gene>
    <name evidence="5" type="ORF">H9K75_19430</name>
</gene>
<dbReference type="SUPFAM" id="SSF56214">
    <property type="entry name" value="4'-phosphopantetheinyl transferase"/>
    <property type="match status" value="2"/>
</dbReference>
<dbReference type="EMBL" id="CP060783">
    <property type="protein sequence ID" value="QNP48171.1"/>
    <property type="molecule type" value="Genomic_DNA"/>
</dbReference>
<reference evidence="5 6" key="1">
    <citation type="submission" date="2020-08" db="EMBL/GenBank/DDBJ databases">
        <title>Genome sequence of Diaphorobacter aerolatus KACC 16536T.</title>
        <authorList>
            <person name="Hyun D.-W."/>
            <person name="Bae J.-W."/>
        </authorList>
    </citation>
    <scope>NUCLEOTIDE SEQUENCE [LARGE SCALE GENOMIC DNA]</scope>
    <source>
        <strain evidence="5 6">KACC 16536</strain>
    </source>
</reference>
<dbReference type="InterPro" id="IPR037143">
    <property type="entry name" value="4-PPantetheinyl_Trfase_dom_sf"/>
</dbReference>
<dbReference type="Gene3D" id="3.90.470.20">
    <property type="entry name" value="4'-phosphopantetheinyl transferase domain"/>
    <property type="match status" value="2"/>
</dbReference>
<evidence type="ECO:0000259" key="3">
    <source>
        <dbReference type="Pfam" id="PF01648"/>
    </source>
</evidence>
<dbReference type="RefSeq" id="WP_187723846.1">
    <property type="nucleotide sequence ID" value="NZ_CP060783.1"/>
</dbReference>
<dbReference type="GO" id="GO:0008897">
    <property type="term" value="F:holo-[acyl-carrier-protein] synthase activity"/>
    <property type="evidence" value="ECO:0007669"/>
    <property type="project" value="InterPro"/>
</dbReference>
<evidence type="ECO:0000259" key="4">
    <source>
        <dbReference type="Pfam" id="PF22624"/>
    </source>
</evidence>
<comment type="similarity">
    <text evidence="1">Belongs to the P-Pant transferase superfamily. Gsp/Sfp/HetI/AcpT family.</text>
</comment>
<dbReference type="Proteomes" id="UP000516028">
    <property type="component" value="Chromosome"/>
</dbReference>
<dbReference type="PROSITE" id="PS51257">
    <property type="entry name" value="PROKAR_LIPOPROTEIN"/>
    <property type="match status" value="1"/>
</dbReference>
<evidence type="ECO:0000256" key="1">
    <source>
        <dbReference type="ARBA" id="ARBA00010990"/>
    </source>
</evidence>
<evidence type="ECO:0000313" key="5">
    <source>
        <dbReference type="EMBL" id="QNP48171.1"/>
    </source>
</evidence>
<dbReference type="InterPro" id="IPR050559">
    <property type="entry name" value="P-Pant_transferase_sf"/>
</dbReference>
<dbReference type="GO" id="GO:0000287">
    <property type="term" value="F:magnesium ion binding"/>
    <property type="evidence" value="ECO:0007669"/>
    <property type="project" value="InterPro"/>
</dbReference>
<dbReference type="GO" id="GO:0019878">
    <property type="term" value="P:lysine biosynthetic process via aminoadipic acid"/>
    <property type="evidence" value="ECO:0007669"/>
    <property type="project" value="TreeGrafter"/>
</dbReference>
<accession>A0A7H0GIQ5</accession>
<proteinExistence type="inferred from homology"/>
<dbReference type="AlphaFoldDB" id="A0A7H0GIQ5"/>
<dbReference type="InterPro" id="IPR008278">
    <property type="entry name" value="4-PPantetheinyl_Trfase_dom"/>
</dbReference>
<protein>
    <submittedName>
        <fullName evidence="5">4'-phosphopantetheinyl transferase superfamily protein</fullName>
    </submittedName>
</protein>
<dbReference type="GO" id="GO:0005829">
    <property type="term" value="C:cytosol"/>
    <property type="evidence" value="ECO:0007669"/>
    <property type="project" value="TreeGrafter"/>
</dbReference>
<organism evidence="5 6">
    <name type="scientific">Diaphorobacter aerolatus</name>
    <dbReference type="NCBI Taxonomy" id="1288495"/>
    <lineage>
        <taxon>Bacteria</taxon>
        <taxon>Pseudomonadati</taxon>
        <taxon>Pseudomonadota</taxon>
        <taxon>Betaproteobacteria</taxon>
        <taxon>Burkholderiales</taxon>
        <taxon>Comamonadaceae</taxon>
        <taxon>Diaphorobacter</taxon>
    </lineage>
</organism>
<feature type="domain" description="4'-phosphopantetheinyl transferase N-terminal" evidence="4">
    <location>
        <begin position="56"/>
        <end position="139"/>
    </location>
</feature>
<feature type="domain" description="4'-phosphopantetheinyl transferase" evidence="3">
    <location>
        <begin position="146"/>
        <end position="250"/>
    </location>
</feature>
<dbReference type="PANTHER" id="PTHR12215">
    <property type="entry name" value="PHOSPHOPANTETHEINE TRANSFERASE"/>
    <property type="match status" value="1"/>
</dbReference>
<sequence>MNVDRLLPRTAPLTTFSTTGCRYVFLCRPLFLPPGHIDLWLCRHKDASDKALQDRCLSILAPDEVLRRAQFRFERDQHQFLLTRALVRTVLSHYAPIPAREWRFSPGPHGRPHIDHTLASAIDGLDFNLSHTNGLVVLAVGRHIEFGVDAEHLARAPATEAAKLAFSEAEMSALESLPRPLQDRRFFELWTLKESYVKARRSGMQIALDSFAFSLLPDDDHIGFTTSDQTGHHWSFWQMEATPDHLVSLCAATHRALPLVCREAMPFDTGREWKADWLRSSFGSVQCHQAHEHFHVPTV</sequence>
<evidence type="ECO:0000256" key="2">
    <source>
        <dbReference type="ARBA" id="ARBA00022679"/>
    </source>
</evidence>
<dbReference type="InterPro" id="IPR055066">
    <property type="entry name" value="AASDHPPT_N"/>
</dbReference>
<dbReference type="Pfam" id="PF01648">
    <property type="entry name" value="ACPS"/>
    <property type="match status" value="1"/>
</dbReference>
<keyword evidence="6" id="KW-1185">Reference proteome</keyword>
<dbReference type="PANTHER" id="PTHR12215:SF10">
    <property type="entry name" value="L-AMINOADIPATE-SEMIALDEHYDE DEHYDROGENASE-PHOSPHOPANTETHEINYL TRANSFERASE"/>
    <property type="match status" value="1"/>
</dbReference>